<evidence type="ECO:0000256" key="8">
    <source>
        <dbReference type="ARBA" id="ARBA00047899"/>
    </source>
</evidence>
<evidence type="ECO:0000256" key="10">
    <source>
        <dbReference type="SAM" id="MobiDB-lite"/>
    </source>
</evidence>
<feature type="compositionally biased region" description="Basic and acidic residues" evidence="10">
    <location>
        <begin position="16"/>
        <end position="39"/>
    </location>
</feature>
<feature type="compositionally biased region" description="Basic and acidic residues" evidence="10">
    <location>
        <begin position="186"/>
        <end position="199"/>
    </location>
</feature>
<dbReference type="InterPro" id="IPR011009">
    <property type="entry name" value="Kinase-like_dom_sf"/>
</dbReference>
<feature type="compositionally biased region" description="Basic and acidic residues" evidence="10">
    <location>
        <begin position="100"/>
        <end position="129"/>
    </location>
</feature>
<evidence type="ECO:0000256" key="5">
    <source>
        <dbReference type="ARBA" id="ARBA00022741"/>
    </source>
</evidence>
<dbReference type="PANTHER" id="PTHR22984:SF11">
    <property type="entry name" value="AURORA KINASE-RELATED"/>
    <property type="match status" value="1"/>
</dbReference>
<evidence type="ECO:0000256" key="4">
    <source>
        <dbReference type="ARBA" id="ARBA00022679"/>
    </source>
</evidence>
<dbReference type="AlphaFoldDB" id="A0A8C2ZFP3"/>
<organism evidence="12 13">
    <name type="scientific">Cyclopterus lumpus</name>
    <name type="common">Lumpsucker</name>
    <dbReference type="NCBI Taxonomy" id="8103"/>
    <lineage>
        <taxon>Eukaryota</taxon>
        <taxon>Metazoa</taxon>
        <taxon>Chordata</taxon>
        <taxon>Craniata</taxon>
        <taxon>Vertebrata</taxon>
        <taxon>Euteleostomi</taxon>
        <taxon>Actinopterygii</taxon>
        <taxon>Neopterygii</taxon>
        <taxon>Teleostei</taxon>
        <taxon>Neoteleostei</taxon>
        <taxon>Acanthomorphata</taxon>
        <taxon>Eupercaria</taxon>
        <taxon>Perciformes</taxon>
        <taxon>Cottioidei</taxon>
        <taxon>Cottales</taxon>
        <taxon>Cyclopteridae</taxon>
        <taxon>Cyclopterus</taxon>
    </lineage>
</organism>
<dbReference type="GO" id="GO:0007346">
    <property type="term" value="P:regulation of mitotic cell cycle"/>
    <property type="evidence" value="ECO:0007669"/>
    <property type="project" value="TreeGrafter"/>
</dbReference>
<protein>
    <recommendedName>
        <fullName evidence="2">non-specific serine/threonine protein kinase</fullName>
        <ecNumber evidence="2">2.7.11.1</ecNumber>
    </recommendedName>
</protein>
<comment type="catalytic activity">
    <reaction evidence="9">
        <text>L-seryl-[protein] + ATP = O-phospho-L-seryl-[protein] + ADP + H(+)</text>
        <dbReference type="Rhea" id="RHEA:17989"/>
        <dbReference type="Rhea" id="RHEA-COMP:9863"/>
        <dbReference type="Rhea" id="RHEA-COMP:11604"/>
        <dbReference type="ChEBI" id="CHEBI:15378"/>
        <dbReference type="ChEBI" id="CHEBI:29999"/>
        <dbReference type="ChEBI" id="CHEBI:30616"/>
        <dbReference type="ChEBI" id="CHEBI:83421"/>
        <dbReference type="ChEBI" id="CHEBI:456216"/>
        <dbReference type="EC" id="2.7.11.1"/>
    </reaction>
</comment>
<keyword evidence="3" id="KW-0723">Serine/threonine-protein kinase</keyword>
<feature type="compositionally biased region" description="Basic and acidic residues" evidence="10">
    <location>
        <begin position="226"/>
        <end position="243"/>
    </location>
</feature>
<dbReference type="Pfam" id="PF00069">
    <property type="entry name" value="Pkinase"/>
    <property type="match status" value="1"/>
</dbReference>
<dbReference type="EC" id="2.7.11.1" evidence="2"/>
<dbReference type="Gene3D" id="3.30.200.20">
    <property type="entry name" value="Phosphorylase Kinase, domain 1"/>
    <property type="match status" value="1"/>
</dbReference>
<feature type="region of interest" description="Disordered" evidence="10">
    <location>
        <begin position="179"/>
        <end position="250"/>
    </location>
</feature>
<dbReference type="PROSITE" id="PS50011">
    <property type="entry name" value="PROTEIN_KINASE_DOM"/>
    <property type="match status" value="1"/>
</dbReference>
<proteinExistence type="inferred from homology"/>
<dbReference type="Ensembl" id="ENSCLMT00005027908.1">
    <property type="protein sequence ID" value="ENSCLMP00005026741.1"/>
    <property type="gene ID" value="ENSCLMG00005013044.1"/>
</dbReference>
<evidence type="ECO:0000313" key="12">
    <source>
        <dbReference type="Ensembl" id="ENSCLMP00005026741.1"/>
    </source>
</evidence>
<keyword evidence="6" id="KW-0418">Kinase</keyword>
<keyword evidence="4" id="KW-0808">Transferase</keyword>
<feature type="compositionally biased region" description="Basic and acidic residues" evidence="10">
    <location>
        <begin position="144"/>
        <end position="156"/>
    </location>
</feature>
<reference evidence="12" key="2">
    <citation type="submission" date="2025-09" db="UniProtKB">
        <authorList>
            <consortium name="Ensembl"/>
        </authorList>
    </citation>
    <scope>IDENTIFICATION</scope>
</reference>
<dbReference type="Gene3D" id="1.10.510.10">
    <property type="entry name" value="Transferase(Phosphotransferase) domain 1"/>
    <property type="match status" value="1"/>
</dbReference>
<evidence type="ECO:0000256" key="2">
    <source>
        <dbReference type="ARBA" id="ARBA00012513"/>
    </source>
</evidence>
<dbReference type="PANTHER" id="PTHR22984">
    <property type="entry name" value="SERINE/THREONINE-PROTEIN KINASE PIM"/>
    <property type="match status" value="1"/>
</dbReference>
<name>A0A8C2ZFP3_CYCLU</name>
<keyword evidence="5" id="KW-0547">Nucleotide-binding</keyword>
<feature type="region of interest" description="Disordered" evidence="10">
    <location>
        <begin position="16"/>
        <end position="157"/>
    </location>
</feature>
<dbReference type="InterPro" id="IPR008271">
    <property type="entry name" value="Ser/Thr_kinase_AS"/>
</dbReference>
<sequence length="564" mass="64915">MGKILGKLFKAEEKDVIPGEVNREETEDGESRQRGESRQLDPISCEDISVVPGRLKRKQTEDGESLQREKSKRLVPIPCDNELKSNSKDISVVPRRLKRKQMEAGESLQREKSKRLDPIPCDNELKSNSKDISVVPRRLKRKRREDGESLQRENSKKLVPIPCDNELLSSSKDISVVPRRLKRKRREDGESLQREESKRLVPIPCDNELPSSSKDISVVPRRLKRKQTEDGESLQREKSKRLDPINCDNELTSNSKDISVVERSAKRKSVADDGPVQKEIKFLDPSAMFKAKYQLQQKLGQGGFGCVYAGYRREDNLPVSFSHVLSHTYRHTHTVRSGSVTKKSCFDGNLMPMEIAVLYKLGVESERHSAHIDLLDWYVVDKDLILVLERPMPAVDLSHYVDDKGGFLKEKEAKIIITQLVNAAIDLQEKHIFHRDIKPENLLIETCMNALRVRVIDFGLSCFGGENDAYDTFYGTHFPPEWFSRQEYKAGPSTVYQIGVVLFFMRHKVASPPAMTLLDLKETRWLSESKKNINTKICSFEFTLRWITGPHPFFSFLYRWQRFL</sequence>
<evidence type="ECO:0000256" key="1">
    <source>
        <dbReference type="ARBA" id="ARBA00005505"/>
    </source>
</evidence>
<dbReference type="GO" id="GO:0005524">
    <property type="term" value="F:ATP binding"/>
    <property type="evidence" value="ECO:0007669"/>
    <property type="project" value="UniProtKB-KW"/>
</dbReference>
<comment type="catalytic activity">
    <reaction evidence="8">
        <text>L-threonyl-[protein] + ATP = O-phospho-L-threonyl-[protein] + ADP + H(+)</text>
        <dbReference type="Rhea" id="RHEA:46608"/>
        <dbReference type="Rhea" id="RHEA-COMP:11060"/>
        <dbReference type="Rhea" id="RHEA-COMP:11605"/>
        <dbReference type="ChEBI" id="CHEBI:15378"/>
        <dbReference type="ChEBI" id="CHEBI:30013"/>
        <dbReference type="ChEBI" id="CHEBI:30616"/>
        <dbReference type="ChEBI" id="CHEBI:61977"/>
        <dbReference type="ChEBI" id="CHEBI:456216"/>
        <dbReference type="EC" id="2.7.11.1"/>
    </reaction>
</comment>
<feature type="domain" description="Protein kinase" evidence="11">
    <location>
        <begin position="293"/>
        <end position="564"/>
    </location>
</feature>
<dbReference type="SMART" id="SM00220">
    <property type="entry name" value="S_TKc"/>
    <property type="match status" value="1"/>
</dbReference>
<accession>A0A8C2ZFP3</accession>
<feature type="compositionally biased region" description="Basic and acidic residues" evidence="10">
    <location>
        <begin position="58"/>
        <end position="69"/>
    </location>
</feature>
<dbReference type="PROSITE" id="PS00108">
    <property type="entry name" value="PROTEIN_KINASE_ST"/>
    <property type="match status" value="1"/>
</dbReference>
<evidence type="ECO:0000256" key="9">
    <source>
        <dbReference type="ARBA" id="ARBA00048679"/>
    </source>
</evidence>
<dbReference type="SUPFAM" id="SSF56112">
    <property type="entry name" value="Protein kinase-like (PK-like)"/>
    <property type="match status" value="1"/>
</dbReference>
<keyword evidence="13" id="KW-1185">Reference proteome</keyword>
<reference evidence="12" key="1">
    <citation type="submission" date="2025-08" db="UniProtKB">
        <authorList>
            <consortium name="Ensembl"/>
        </authorList>
    </citation>
    <scope>IDENTIFICATION</scope>
</reference>
<dbReference type="InterPro" id="IPR000719">
    <property type="entry name" value="Prot_kinase_dom"/>
</dbReference>
<evidence type="ECO:0000256" key="3">
    <source>
        <dbReference type="ARBA" id="ARBA00022527"/>
    </source>
</evidence>
<dbReference type="Proteomes" id="UP000694565">
    <property type="component" value="Unplaced"/>
</dbReference>
<comment type="similarity">
    <text evidence="1">Belongs to the protein kinase superfamily. CAMK Ser/Thr protein kinase family. PIM subfamily.</text>
</comment>
<dbReference type="InterPro" id="IPR051138">
    <property type="entry name" value="PIM_Ser/Thr_kinase"/>
</dbReference>
<dbReference type="GO" id="GO:0004674">
    <property type="term" value="F:protein serine/threonine kinase activity"/>
    <property type="evidence" value="ECO:0007669"/>
    <property type="project" value="UniProtKB-KW"/>
</dbReference>
<keyword evidence="7" id="KW-0067">ATP-binding</keyword>
<evidence type="ECO:0000259" key="11">
    <source>
        <dbReference type="PROSITE" id="PS50011"/>
    </source>
</evidence>
<dbReference type="GO" id="GO:0005737">
    <property type="term" value="C:cytoplasm"/>
    <property type="evidence" value="ECO:0007669"/>
    <property type="project" value="TreeGrafter"/>
</dbReference>
<evidence type="ECO:0000256" key="6">
    <source>
        <dbReference type="ARBA" id="ARBA00022777"/>
    </source>
</evidence>
<dbReference type="GO" id="GO:0043066">
    <property type="term" value="P:negative regulation of apoptotic process"/>
    <property type="evidence" value="ECO:0007669"/>
    <property type="project" value="TreeGrafter"/>
</dbReference>
<dbReference type="GeneTree" id="ENSGT00950000182996"/>
<evidence type="ECO:0000313" key="13">
    <source>
        <dbReference type="Proteomes" id="UP000694565"/>
    </source>
</evidence>
<evidence type="ECO:0000256" key="7">
    <source>
        <dbReference type="ARBA" id="ARBA00022840"/>
    </source>
</evidence>